<keyword evidence="3" id="KW-0472">Membrane</keyword>
<evidence type="ECO:0000256" key="1">
    <source>
        <dbReference type="ARBA" id="ARBA00009003"/>
    </source>
</evidence>
<keyword evidence="3" id="KW-1133">Transmembrane helix</keyword>
<dbReference type="OrthoDB" id="409543at2759"/>
<dbReference type="GeneID" id="14495208"/>
<protein>
    <recommendedName>
        <fullName evidence="6">Alpha-1,6-mannosyltransferase</fullName>
    </recommendedName>
</protein>
<dbReference type="KEGG" id="tbl:TBLA_0C04290"/>
<dbReference type="GO" id="GO:0006487">
    <property type="term" value="P:protein N-linked glycosylation"/>
    <property type="evidence" value="ECO:0007669"/>
    <property type="project" value="EnsemblFungi"/>
</dbReference>
<dbReference type="GO" id="GO:0000009">
    <property type="term" value="F:alpha-1,6-mannosyltransferase activity"/>
    <property type="evidence" value="ECO:0007669"/>
    <property type="project" value="EnsemblFungi"/>
</dbReference>
<dbReference type="Gene3D" id="3.90.550.20">
    <property type="match status" value="1"/>
</dbReference>
<gene>
    <name evidence="4" type="primary">TBLA0C04290</name>
    <name evidence="4" type="ORF">TBLA_0C04290</name>
</gene>
<dbReference type="eggNOG" id="ENOG502QW2I">
    <property type="taxonomic scope" value="Eukaryota"/>
</dbReference>
<dbReference type="EMBL" id="HE806318">
    <property type="protein sequence ID" value="CCH60228.1"/>
    <property type="molecule type" value="Genomic_DNA"/>
</dbReference>
<name>I2H1H6_HENB6</name>
<dbReference type="STRING" id="1071380.I2H1H6"/>
<dbReference type="RefSeq" id="XP_004179747.1">
    <property type="nucleotide sequence ID" value="XM_004179699.1"/>
</dbReference>
<sequence length="528" mass="61351">MGSDNQEKKLLKQNLLLKPKRQTTQRLLRLLISAILTYYFYTYSSLYRKQFQLDESIILNDNKISQSIKLPTTSHLTDQFENLIDLKNYRIPLNKHEINDLRDQLTFLFPYEPEKQIPKRIWQTWKVNQNDPNFPSKFTHFVKSWSNEIPLEDNSDGNLPSGNDKYEYTLIPDNYLHSLLLNLYGETPLIIKAFNEMPLNILKADFLRYLILFARGGIYSDMDTIPLKSFDTWPSVNKTTLLNWLNPKNSKLASQFPLKYKNFNPLSLSNPNDLIDPGFVIGIEADPDRDDWSDWYARRIQFCQWTIQSKPGHPILRELILNITATTLNSIDSTYQSTTNLIDQNFKNDYNINFRHKRQNDKNYNHLAKKNSKNIDGTDIMNWTGPGIFSDLILEYMNNMLVLNNNIKLFNTNLQVNRSPAQPSNAPDSQLESEDEPIDLMSTTQKFYKKITEDLQLKNKIPWEFFSLMDKPVMVDDIMILPITSFSPDVGQMGAKASDDKTALVKHMFSGSWKADADKNAENVKKGE</sequence>
<keyword evidence="5" id="KW-1185">Reference proteome</keyword>
<accession>I2H1H6</accession>
<dbReference type="GO" id="GO:0000136">
    <property type="term" value="C:mannan polymerase complex"/>
    <property type="evidence" value="ECO:0007669"/>
    <property type="project" value="TreeGrafter"/>
</dbReference>
<evidence type="ECO:0000313" key="4">
    <source>
        <dbReference type="EMBL" id="CCH60228.1"/>
    </source>
</evidence>
<evidence type="ECO:0008006" key="6">
    <source>
        <dbReference type="Google" id="ProtNLM"/>
    </source>
</evidence>
<dbReference type="InterPro" id="IPR029044">
    <property type="entry name" value="Nucleotide-diphossugar_trans"/>
</dbReference>
<dbReference type="PANTHER" id="PTHR31834">
    <property type="entry name" value="INITIATION-SPECIFIC ALPHA-1,6-MANNOSYLTRANSFERASE"/>
    <property type="match status" value="1"/>
</dbReference>
<dbReference type="InParanoid" id="I2H1H6"/>
<evidence type="ECO:0000256" key="3">
    <source>
        <dbReference type="SAM" id="Phobius"/>
    </source>
</evidence>
<dbReference type="SUPFAM" id="SSF53448">
    <property type="entry name" value="Nucleotide-diphospho-sugar transferases"/>
    <property type="match status" value="1"/>
</dbReference>
<comment type="similarity">
    <text evidence="1">Belongs to the glycosyltransferase 32 family.</text>
</comment>
<dbReference type="Proteomes" id="UP000002866">
    <property type="component" value="Chromosome 3"/>
</dbReference>
<organism evidence="4 5">
    <name type="scientific">Henningerozyma blattae (strain ATCC 34711 / CBS 6284 / DSM 70876 / NBRC 10599 / NRRL Y-10934 / UCD 77-7)</name>
    <name type="common">Yeast</name>
    <name type="synonym">Tetrapisispora blattae</name>
    <dbReference type="NCBI Taxonomy" id="1071380"/>
    <lineage>
        <taxon>Eukaryota</taxon>
        <taxon>Fungi</taxon>
        <taxon>Dikarya</taxon>
        <taxon>Ascomycota</taxon>
        <taxon>Saccharomycotina</taxon>
        <taxon>Saccharomycetes</taxon>
        <taxon>Saccharomycetales</taxon>
        <taxon>Saccharomycetaceae</taxon>
        <taxon>Henningerozyma</taxon>
    </lineage>
</organism>
<dbReference type="AlphaFoldDB" id="I2H1H6"/>
<evidence type="ECO:0000256" key="2">
    <source>
        <dbReference type="SAM" id="MobiDB-lite"/>
    </source>
</evidence>
<dbReference type="PANTHER" id="PTHR31834:SF1">
    <property type="entry name" value="INITIATION-SPECIFIC ALPHA-1,6-MANNOSYLTRANSFERASE"/>
    <property type="match status" value="1"/>
</dbReference>
<dbReference type="OMA" id="RRNDESY"/>
<proteinExistence type="inferred from homology"/>
<dbReference type="InterPro" id="IPR039367">
    <property type="entry name" value="Och1-like"/>
</dbReference>
<feature type="transmembrane region" description="Helical" evidence="3">
    <location>
        <begin position="27"/>
        <end position="46"/>
    </location>
</feature>
<evidence type="ECO:0000313" key="5">
    <source>
        <dbReference type="Proteomes" id="UP000002866"/>
    </source>
</evidence>
<dbReference type="InterPro" id="IPR007577">
    <property type="entry name" value="GlycoTrfase_DXD_sugar-bd_CS"/>
</dbReference>
<dbReference type="FunCoup" id="I2H1H6">
    <property type="interactions" value="84"/>
</dbReference>
<dbReference type="Pfam" id="PF04488">
    <property type="entry name" value="Gly_transf_sug"/>
    <property type="match status" value="1"/>
</dbReference>
<dbReference type="HOGENOM" id="CLU_022381_5_2_1"/>
<reference evidence="4 5" key="1">
    <citation type="journal article" date="2011" name="Proc. Natl. Acad. Sci. U.S.A.">
        <title>Evolutionary erosion of yeast sex chromosomes by mating-type switching accidents.</title>
        <authorList>
            <person name="Gordon J.L."/>
            <person name="Armisen D."/>
            <person name="Proux-Wera E."/>
            <person name="Oheigeartaigh S.S."/>
            <person name="Byrne K.P."/>
            <person name="Wolfe K.H."/>
        </authorList>
    </citation>
    <scope>NUCLEOTIDE SEQUENCE [LARGE SCALE GENOMIC DNA]</scope>
    <source>
        <strain evidence="5">ATCC 34711 / CBS 6284 / DSM 70876 / NBRC 10599 / NRRL Y-10934 / UCD 77-7</strain>
    </source>
</reference>
<keyword evidence="3" id="KW-0812">Transmembrane</keyword>
<feature type="compositionally biased region" description="Polar residues" evidence="2">
    <location>
        <begin position="417"/>
        <end position="430"/>
    </location>
</feature>
<feature type="region of interest" description="Disordered" evidence="2">
    <location>
        <begin position="417"/>
        <end position="436"/>
    </location>
</feature>